<keyword evidence="2" id="KW-1185">Reference proteome</keyword>
<dbReference type="EMBL" id="SPHZ02000006">
    <property type="protein sequence ID" value="KAF0911133.1"/>
    <property type="molecule type" value="Genomic_DNA"/>
</dbReference>
<protein>
    <submittedName>
        <fullName evidence="1">Uncharacterized protein</fullName>
    </submittedName>
</protein>
<proteinExistence type="predicted"/>
<dbReference type="Proteomes" id="UP000479710">
    <property type="component" value="Unassembled WGS sequence"/>
</dbReference>
<organism evidence="1 2">
    <name type="scientific">Oryza meyeriana var. granulata</name>
    <dbReference type="NCBI Taxonomy" id="110450"/>
    <lineage>
        <taxon>Eukaryota</taxon>
        <taxon>Viridiplantae</taxon>
        <taxon>Streptophyta</taxon>
        <taxon>Embryophyta</taxon>
        <taxon>Tracheophyta</taxon>
        <taxon>Spermatophyta</taxon>
        <taxon>Magnoliopsida</taxon>
        <taxon>Liliopsida</taxon>
        <taxon>Poales</taxon>
        <taxon>Poaceae</taxon>
        <taxon>BOP clade</taxon>
        <taxon>Oryzoideae</taxon>
        <taxon>Oryzeae</taxon>
        <taxon>Oryzinae</taxon>
        <taxon>Oryza</taxon>
        <taxon>Oryza meyeriana</taxon>
    </lineage>
</organism>
<sequence length="78" mass="8337">MAEELTKVAEGSGGSVLRRGSIWGPGKVETTARGFSVVEFFEEGSNGGILGALEPREVFLLKYLVAAGREHVLSEELD</sequence>
<gene>
    <name evidence="1" type="ORF">E2562_005500</name>
</gene>
<reference evidence="1 2" key="1">
    <citation type="submission" date="2019-11" db="EMBL/GenBank/DDBJ databases">
        <title>Whole genome sequence of Oryza granulata.</title>
        <authorList>
            <person name="Li W."/>
        </authorList>
    </citation>
    <scope>NUCLEOTIDE SEQUENCE [LARGE SCALE GENOMIC DNA]</scope>
    <source>
        <strain evidence="2">cv. Menghai</strain>
        <tissue evidence="1">Leaf</tissue>
    </source>
</reference>
<accession>A0A6G1DHC8</accession>
<name>A0A6G1DHC8_9ORYZ</name>
<evidence type="ECO:0000313" key="1">
    <source>
        <dbReference type="EMBL" id="KAF0911133.1"/>
    </source>
</evidence>
<dbReference type="AlphaFoldDB" id="A0A6G1DHC8"/>
<evidence type="ECO:0000313" key="2">
    <source>
        <dbReference type="Proteomes" id="UP000479710"/>
    </source>
</evidence>
<comment type="caution">
    <text evidence="1">The sequence shown here is derived from an EMBL/GenBank/DDBJ whole genome shotgun (WGS) entry which is preliminary data.</text>
</comment>